<comment type="cofactor">
    <cofactor evidence="1">
        <name>Zn(2+)</name>
        <dbReference type="ChEBI" id="CHEBI:29105"/>
    </cofactor>
    <text evidence="1">Binds 1 zinc ion per subunit.</text>
</comment>
<dbReference type="InterPro" id="IPR036390">
    <property type="entry name" value="WH_DNA-bd_sf"/>
</dbReference>
<evidence type="ECO:0000256" key="1">
    <source>
        <dbReference type="PIRSR" id="PIRSR602481-1"/>
    </source>
</evidence>
<dbReference type="GO" id="GO:0008270">
    <property type="term" value="F:zinc ion binding"/>
    <property type="evidence" value="ECO:0007669"/>
    <property type="project" value="TreeGrafter"/>
</dbReference>
<keyword evidence="2" id="KW-0408">Iron</keyword>
<name>A0A917MAA1_9SPHI</name>
<accession>A0A917MAA1</accession>
<dbReference type="GO" id="GO:0045892">
    <property type="term" value="P:negative regulation of DNA-templated transcription"/>
    <property type="evidence" value="ECO:0007669"/>
    <property type="project" value="TreeGrafter"/>
</dbReference>
<evidence type="ECO:0000313" key="3">
    <source>
        <dbReference type="EMBL" id="GGG87560.1"/>
    </source>
</evidence>
<sequence length="156" mass="17688">MMLTAMEKEQEKVLEGEKFSRLLRRNKLKVTQPRLSVLHIISDKETAISQPELEKLLGDAVDRVTLYRVLATFEEKGILHKIFDLHGTATYALCSTDCDEHHHHDEHVHFICASCNSIYCLDDFKMPKIDLPAGYQLHSIGVNAVGLCAQCKPLTK</sequence>
<keyword evidence="4" id="KW-1185">Reference proteome</keyword>
<keyword evidence="1" id="KW-0479">Metal-binding</keyword>
<feature type="binding site" evidence="1">
    <location>
        <position position="115"/>
    </location>
    <ligand>
        <name>Zn(2+)</name>
        <dbReference type="ChEBI" id="CHEBI:29105"/>
    </ligand>
</feature>
<dbReference type="Proteomes" id="UP000660862">
    <property type="component" value="Unassembled WGS sequence"/>
</dbReference>
<comment type="caution">
    <text evidence="3">The sequence shown here is derived from an EMBL/GenBank/DDBJ whole genome shotgun (WGS) entry which is preliminary data.</text>
</comment>
<organism evidence="3 4">
    <name type="scientific">Parapedobacter pyrenivorans</name>
    <dbReference type="NCBI Taxonomy" id="1305674"/>
    <lineage>
        <taxon>Bacteria</taxon>
        <taxon>Pseudomonadati</taxon>
        <taxon>Bacteroidota</taxon>
        <taxon>Sphingobacteriia</taxon>
        <taxon>Sphingobacteriales</taxon>
        <taxon>Sphingobacteriaceae</taxon>
        <taxon>Parapedobacter</taxon>
    </lineage>
</organism>
<reference evidence="3" key="1">
    <citation type="journal article" date="2014" name="Int. J. Syst. Evol. Microbiol.">
        <title>Complete genome sequence of Corynebacterium casei LMG S-19264T (=DSM 44701T), isolated from a smear-ripened cheese.</title>
        <authorList>
            <consortium name="US DOE Joint Genome Institute (JGI-PGF)"/>
            <person name="Walter F."/>
            <person name="Albersmeier A."/>
            <person name="Kalinowski J."/>
            <person name="Ruckert C."/>
        </authorList>
    </citation>
    <scope>NUCLEOTIDE SEQUENCE</scope>
    <source>
        <strain evidence="3">CGMCC 1.12195</strain>
    </source>
</reference>
<dbReference type="SUPFAM" id="SSF46785">
    <property type="entry name" value="Winged helix' DNA-binding domain"/>
    <property type="match status" value="1"/>
</dbReference>
<comment type="cofactor">
    <cofactor evidence="2">
        <name>Mn(2+)</name>
        <dbReference type="ChEBI" id="CHEBI:29035"/>
    </cofactor>
    <cofactor evidence="2">
        <name>Fe(2+)</name>
        <dbReference type="ChEBI" id="CHEBI:29033"/>
    </cofactor>
    <text evidence="2">Binds 1 Mn(2+) or Fe(2+) ion per subunit.</text>
</comment>
<evidence type="ECO:0008006" key="5">
    <source>
        <dbReference type="Google" id="ProtNLM"/>
    </source>
</evidence>
<dbReference type="GO" id="GO:1900376">
    <property type="term" value="P:regulation of secondary metabolite biosynthetic process"/>
    <property type="evidence" value="ECO:0007669"/>
    <property type="project" value="TreeGrafter"/>
</dbReference>
<feature type="binding site" evidence="2">
    <location>
        <position position="102"/>
    </location>
    <ligand>
        <name>Fe cation</name>
        <dbReference type="ChEBI" id="CHEBI:24875"/>
    </ligand>
</feature>
<protein>
    <recommendedName>
        <fullName evidence="5">Fur family transcriptional regulator, ferric uptake regulator</fullName>
    </recommendedName>
</protein>
<dbReference type="InterPro" id="IPR002481">
    <property type="entry name" value="FUR"/>
</dbReference>
<reference evidence="3" key="2">
    <citation type="submission" date="2020-09" db="EMBL/GenBank/DDBJ databases">
        <authorList>
            <person name="Sun Q."/>
            <person name="Zhou Y."/>
        </authorList>
    </citation>
    <scope>NUCLEOTIDE SEQUENCE</scope>
    <source>
        <strain evidence="3">CGMCC 1.12195</strain>
    </source>
</reference>
<dbReference type="GO" id="GO:0003700">
    <property type="term" value="F:DNA-binding transcription factor activity"/>
    <property type="evidence" value="ECO:0007669"/>
    <property type="project" value="InterPro"/>
</dbReference>
<dbReference type="RefSeq" id="WP_229738681.1">
    <property type="nucleotide sequence ID" value="NZ_BMER01000001.1"/>
</dbReference>
<dbReference type="Pfam" id="PF01475">
    <property type="entry name" value="FUR"/>
    <property type="match status" value="1"/>
</dbReference>
<dbReference type="PANTHER" id="PTHR33202:SF22">
    <property type="entry name" value="HYDROGEN PEROXIDE SENSITIVE REPRESSOR"/>
    <property type="match status" value="1"/>
</dbReference>
<dbReference type="PANTHER" id="PTHR33202">
    <property type="entry name" value="ZINC UPTAKE REGULATION PROTEIN"/>
    <property type="match status" value="1"/>
</dbReference>
<feature type="binding site" evidence="1">
    <location>
        <position position="151"/>
    </location>
    <ligand>
        <name>Zn(2+)</name>
        <dbReference type="ChEBI" id="CHEBI:29105"/>
    </ligand>
</feature>
<keyword evidence="1" id="KW-0862">Zinc</keyword>
<dbReference type="GO" id="GO:0000976">
    <property type="term" value="F:transcription cis-regulatory region binding"/>
    <property type="evidence" value="ECO:0007669"/>
    <property type="project" value="TreeGrafter"/>
</dbReference>
<evidence type="ECO:0000256" key="2">
    <source>
        <dbReference type="PIRSR" id="PIRSR602481-2"/>
    </source>
</evidence>
<dbReference type="EMBL" id="BMER01000001">
    <property type="protein sequence ID" value="GGG87560.1"/>
    <property type="molecule type" value="Genomic_DNA"/>
</dbReference>
<gene>
    <name evidence="3" type="ORF">GCM10007415_21710</name>
</gene>
<evidence type="ECO:0000313" key="4">
    <source>
        <dbReference type="Proteomes" id="UP000660862"/>
    </source>
</evidence>
<dbReference type="AlphaFoldDB" id="A0A917MAA1"/>
<dbReference type="Gene3D" id="1.10.10.10">
    <property type="entry name" value="Winged helix-like DNA-binding domain superfamily/Winged helix DNA-binding domain"/>
    <property type="match status" value="1"/>
</dbReference>
<feature type="binding site" evidence="1">
    <location>
        <position position="112"/>
    </location>
    <ligand>
        <name>Zn(2+)</name>
        <dbReference type="ChEBI" id="CHEBI:29105"/>
    </ligand>
</feature>
<proteinExistence type="predicted"/>
<feature type="binding site" evidence="1">
    <location>
        <position position="148"/>
    </location>
    <ligand>
        <name>Zn(2+)</name>
        <dbReference type="ChEBI" id="CHEBI:29105"/>
    </ligand>
</feature>
<dbReference type="InterPro" id="IPR036388">
    <property type="entry name" value="WH-like_DNA-bd_sf"/>
</dbReference>